<evidence type="ECO:0000313" key="2">
    <source>
        <dbReference type="Proteomes" id="UP000887578"/>
    </source>
</evidence>
<dbReference type="AlphaFoldDB" id="A0A914NXW4"/>
<protein>
    <submittedName>
        <fullName evidence="3">Uncharacterized protein</fullName>
    </submittedName>
</protein>
<feature type="compositionally biased region" description="Pro residues" evidence="1">
    <location>
        <begin position="74"/>
        <end position="85"/>
    </location>
</feature>
<name>A0A914NXW4_9BILA</name>
<keyword evidence="2" id="KW-1185">Reference proteome</keyword>
<sequence length="129" mass="14878">METVHLVDQMKPHIIDLPNVPSHVIAAPPQHLIKQKRAYHQQAPYQPYPYMPYPIAYYFPPPYTYMQPQQKIQPPSPYPGSPPPMQQSSQQQPYPQYPPQLQQIQNPPYPLGYPGHPAPVNTNNTNPFK</sequence>
<evidence type="ECO:0000256" key="1">
    <source>
        <dbReference type="SAM" id="MobiDB-lite"/>
    </source>
</evidence>
<dbReference type="WBParaSite" id="PDA_v2.g10292.t1">
    <property type="protein sequence ID" value="PDA_v2.g10292.t1"/>
    <property type="gene ID" value="PDA_v2.g10292"/>
</dbReference>
<feature type="region of interest" description="Disordered" evidence="1">
    <location>
        <begin position="68"/>
        <end position="129"/>
    </location>
</feature>
<feature type="compositionally biased region" description="Polar residues" evidence="1">
    <location>
        <begin position="120"/>
        <end position="129"/>
    </location>
</feature>
<feature type="compositionally biased region" description="Low complexity" evidence="1">
    <location>
        <begin position="86"/>
        <end position="106"/>
    </location>
</feature>
<evidence type="ECO:0000313" key="3">
    <source>
        <dbReference type="WBParaSite" id="PDA_v2.g10292.t1"/>
    </source>
</evidence>
<proteinExistence type="predicted"/>
<reference evidence="3" key="1">
    <citation type="submission" date="2022-11" db="UniProtKB">
        <authorList>
            <consortium name="WormBaseParasite"/>
        </authorList>
    </citation>
    <scope>IDENTIFICATION</scope>
</reference>
<accession>A0A914NXW4</accession>
<organism evidence="2 3">
    <name type="scientific">Panagrolaimus davidi</name>
    <dbReference type="NCBI Taxonomy" id="227884"/>
    <lineage>
        <taxon>Eukaryota</taxon>
        <taxon>Metazoa</taxon>
        <taxon>Ecdysozoa</taxon>
        <taxon>Nematoda</taxon>
        <taxon>Chromadorea</taxon>
        <taxon>Rhabditida</taxon>
        <taxon>Tylenchina</taxon>
        <taxon>Panagrolaimomorpha</taxon>
        <taxon>Panagrolaimoidea</taxon>
        <taxon>Panagrolaimidae</taxon>
        <taxon>Panagrolaimus</taxon>
    </lineage>
</organism>
<dbReference type="Proteomes" id="UP000887578">
    <property type="component" value="Unplaced"/>
</dbReference>